<dbReference type="EMBL" id="CP050313">
    <property type="protein sequence ID" value="QIR15783.1"/>
    <property type="molecule type" value="Genomic_DNA"/>
</dbReference>
<evidence type="ECO:0000256" key="6">
    <source>
        <dbReference type="SAM" id="Phobius"/>
    </source>
</evidence>
<proteinExistence type="inferred from homology"/>
<evidence type="ECO:0000256" key="3">
    <source>
        <dbReference type="ARBA" id="ARBA00022692"/>
    </source>
</evidence>
<dbReference type="SUPFAM" id="SSF140478">
    <property type="entry name" value="LemA-like"/>
    <property type="match status" value="1"/>
</dbReference>
<evidence type="ECO:0000256" key="1">
    <source>
        <dbReference type="ARBA" id="ARBA00004167"/>
    </source>
</evidence>
<gene>
    <name evidence="7" type="ORF">HBH39_15875</name>
</gene>
<dbReference type="Pfam" id="PF04011">
    <property type="entry name" value="LemA"/>
    <property type="match status" value="1"/>
</dbReference>
<comment type="subcellular location">
    <subcellularLocation>
        <location evidence="1">Membrane</location>
        <topology evidence="1">Single-pass membrane protein</topology>
    </subcellularLocation>
</comment>
<dbReference type="GO" id="GO:0016020">
    <property type="term" value="C:membrane"/>
    <property type="evidence" value="ECO:0007669"/>
    <property type="project" value="UniProtKB-SubCell"/>
</dbReference>
<feature type="transmembrane region" description="Helical" evidence="6">
    <location>
        <begin position="6"/>
        <end position="25"/>
    </location>
</feature>
<dbReference type="RefSeq" id="WP_167679639.1">
    <property type="nucleotide sequence ID" value="NZ_CP050313.1"/>
</dbReference>
<comment type="similarity">
    <text evidence="2">Belongs to the LemA family.</text>
</comment>
<dbReference type="InterPro" id="IPR023353">
    <property type="entry name" value="LemA-like_dom_sf"/>
</dbReference>
<dbReference type="Gene3D" id="1.20.1440.20">
    <property type="entry name" value="LemA-like domain"/>
    <property type="match status" value="1"/>
</dbReference>
<keyword evidence="8" id="KW-1185">Reference proteome</keyword>
<evidence type="ECO:0000256" key="5">
    <source>
        <dbReference type="ARBA" id="ARBA00023136"/>
    </source>
</evidence>
<keyword evidence="4 6" id="KW-1133">Transmembrane helix</keyword>
<evidence type="ECO:0000256" key="2">
    <source>
        <dbReference type="ARBA" id="ARBA00008854"/>
    </source>
</evidence>
<keyword evidence="3 6" id="KW-0812">Transmembrane</keyword>
<accession>A0A6G9QNW7</accession>
<dbReference type="Proteomes" id="UP000502608">
    <property type="component" value="Chromosome"/>
</dbReference>
<protein>
    <submittedName>
        <fullName evidence="7">LemA family protein</fullName>
    </submittedName>
</protein>
<evidence type="ECO:0000313" key="8">
    <source>
        <dbReference type="Proteomes" id="UP000502608"/>
    </source>
</evidence>
<reference evidence="7 8" key="1">
    <citation type="submission" date="2020-03" db="EMBL/GenBank/DDBJ databases">
        <title>Complete genome sequence of Shewanella sp.</title>
        <authorList>
            <person name="Kim Y.-S."/>
            <person name="Kim S.-J."/>
            <person name="Jung H.-K."/>
            <person name="Kim K.-H."/>
        </authorList>
    </citation>
    <scope>NUCLEOTIDE SEQUENCE [LARGE SCALE GENOMIC DNA]</scope>
    <source>
        <strain evidence="7 8">PN3F2</strain>
    </source>
</reference>
<keyword evidence="5 6" id="KW-0472">Membrane</keyword>
<evidence type="ECO:0000313" key="7">
    <source>
        <dbReference type="EMBL" id="QIR15783.1"/>
    </source>
</evidence>
<sequence>MNAFLIMMAILVVLAIAVFSIYNIIVKEHNAVQRGWADVITQERQRSRIIPELERVLQQHQDYEKELLPKITALRQGINALQNNNIDTKLQNHVDQTSQELIKGIHVAVEAYPELKASDSFAKFMYEITEQEDNVGAAVRIFNQNVANFNACIQSFPNNIVNGFFNKKQTIEIFSDSKAQAAFEYKPKF</sequence>
<dbReference type="PANTHER" id="PTHR34478:SF1">
    <property type="entry name" value="PROTEIN LEMA"/>
    <property type="match status" value="1"/>
</dbReference>
<dbReference type="InterPro" id="IPR007156">
    <property type="entry name" value="MamQ_LemA"/>
</dbReference>
<dbReference type="PANTHER" id="PTHR34478">
    <property type="entry name" value="PROTEIN LEMA"/>
    <property type="match status" value="1"/>
</dbReference>
<name>A0A6G9QNW7_9GAMM</name>
<dbReference type="KEGG" id="saes:HBH39_15875"/>
<organism evidence="7 8">
    <name type="scientific">Shewanella aestuarii</name>
    <dbReference type="NCBI Taxonomy" id="1028752"/>
    <lineage>
        <taxon>Bacteria</taxon>
        <taxon>Pseudomonadati</taxon>
        <taxon>Pseudomonadota</taxon>
        <taxon>Gammaproteobacteria</taxon>
        <taxon>Alteromonadales</taxon>
        <taxon>Shewanellaceae</taxon>
        <taxon>Shewanella</taxon>
    </lineage>
</organism>
<evidence type="ECO:0000256" key="4">
    <source>
        <dbReference type="ARBA" id="ARBA00022989"/>
    </source>
</evidence>
<dbReference type="AlphaFoldDB" id="A0A6G9QNW7"/>